<dbReference type="InterPro" id="IPR056253">
    <property type="entry name" value="At2g29880-like_C"/>
</dbReference>
<protein>
    <recommendedName>
        <fullName evidence="6">Myb/SANT-like domain-containing protein</fullName>
    </recommendedName>
</protein>
<proteinExistence type="predicted"/>
<feature type="coiled-coil region" evidence="1">
    <location>
        <begin position="241"/>
        <end position="271"/>
    </location>
</feature>
<keyword evidence="1" id="KW-0175">Coiled coil</keyword>
<evidence type="ECO:0000313" key="5">
    <source>
        <dbReference type="Proteomes" id="UP001558713"/>
    </source>
</evidence>
<evidence type="ECO:0000259" key="2">
    <source>
        <dbReference type="Pfam" id="PF12776"/>
    </source>
</evidence>
<evidence type="ECO:0000256" key="1">
    <source>
        <dbReference type="SAM" id="Coils"/>
    </source>
</evidence>
<dbReference type="InterPro" id="IPR055314">
    <property type="entry name" value="At2g29880-like"/>
</dbReference>
<dbReference type="EMBL" id="JBANAX010000016">
    <property type="protein sequence ID" value="KAL1225899.1"/>
    <property type="molecule type" value="Genomic_DNA"/>
</dbReference>
<comment type="caution">
    <text evidence="4">The sequence shown here is derived from an EMBL/GenBank/DDBJ whole genome shotgun (WGS) entry which is preliminary data.</text>
</comment>
<evidence type="ECO:0008006" key="6">
    <source>
        <dbReference type="Google" id="ProtNLM"/>
    </source>
</evidence>
<keyword evidence="5" id="KW-1185">Reference proteome</keyword>
<dbReference type="Pfam" id="PF24769">
    <property type="entry name" value="At2g29880_C"/>
    <property type="match status" value="1"/>
</dbReference>
<reference evidence="4 5" key="1">
    <citation type="submission" date="2024-04" db="EMBL/GenBank/DDBJ databases">
        <title>Genome assembly C_amara_ONT_v2.</title>
        <authorList>
            <person name="Yant L."/>
            <person name="Moore C."/>
            <person name="Slenker M."/>
        </authorList>
    </citation>
    <scope>NUCLEOTIDE SEQUENCE [LARGE SCALE GENOMIC DNA]</scope>
    <source>
        <tissue evidence="4">Leaf</tissue>
    </source>
</reference>
<sequence>MGDSQQDRGKGQYIQWSPQESKTLINLVLDGVAQGWRDANGVFSKFTVERRILPALNQTHKGDKNHKHYVNRMKILKGKYLSGVELLRFSSGFGWDPNTKRFTASNEVWDNYFMSHPNHKTLRDETFEDFEDLKVIFENNVATGRKAIGLGDGTDARTGGIAKKKQTNNVEDFSMNVEEDNETHSSLLYSSRGSLEKLPLRKRHRSNTNNADERPIIQNEDEEVHTEINSLTTVTHKLFNLIQERETRQQKEAEQREAEKKRNNVWEAIKEVPDLEENVRYDAVKVIHQLGMKEVFISMSTDERYGWIKRNIVG</sequence>
<dbReference type="Proteomes" id="UP001558713">
    <property type="component" value="Unassembled WGS sequence"/>
</dbReference>
<feature type="domain" description="Myb/SANT-like" evidence="2">
    <location>
        <begin position="15"/>
        <end position="112"/>
    </location>
</feature>
<organism evidence="4 5">
    <name type="scientific">Cardamine amara subsp. amara</name>
    <dbReference type="NCBI Taxonomy" id="228776"/>
    <lineage>
        <taxon>Eukaryota</taxon>
        <taxon>Viridiplantae</taxon>
        <taxon>Streptophyta</taxon>
        <taxon>Embryophyta</taxon>
        <taxon>Tracheophyta</taxon>
        <taxon>Spermatophyta</taxon>
        <taxon>Magnoliopsida</taxon>
        <taxon>eudicotyledons</taxon>
        <taxon>Gunneridae</taxon>
        <taxon>Pentapetalae</taxon>
        <taxon>rosids</taxon>
        <taxon>malvids</taxon>
        <taxon>Brassicales</taxon>
        <taxon>Brassicaceae</taxon>
        <taxon>Cardamineae</taxon>
        <taxon>Cardamine</taxon>
    </lineage>
</organism>
<dbReference type="PANTHER" id="PTHR47864">
    <property type="entry name" value="TRANSMEMBRANE PROTEIN"/>
    <property type="match status" value="1"/>
</dbReference>
<dbReference type="InterPro" id="IPR024752">
    <property type="entry name" value="Myb/SANT-like_dom"/>
</dbReference>
<gene>
    <name evidence="4" type="ORF">V5N11_019583</name>
</gene>
<dbReference type="AlphaFoldDB" id="A0ABD1C8U3"/>
<feature type="domain" description="At2g29880-like C-terminal" evidence="3">
    <location>
        <begin position="265"/>
        <end position="311"/>
    </location>
</feature>
<accession>A0ABD1C8U3</accession>
<dbReference type="Pfam" id="PF12776">
    <property type="entry name" value="Myb_DNA-bind_3"/>
    <property type="match status" value="1"/>
</dbReference>
<dbReference type="PANTHER" id="PTHR47864:SF7">
    <property type="entry name" value="MYB_SANT-LIKE DOMAIN-CONTAINING PROTEIN"/>
    <property type="match status" value="1"/>
</dbReference>
<name>A0ABD1C8U3_CARAN</name>
<evidence type="ECO:0000259" key="3">
    <source>
        <dbReference type="Pfam" id="PF24769"/>
    </source>
</evidence>
<evidence type="ECO:0000313" key="4">
    <source>
        <dbReference type="EMBL" id="KAL1225899.1"/>
    </source>
</evidence>